<protein>
    <submittedName>
        <fullName evidence="3">RNA-binding protein S4</fullName>
    </submittedName>
</protein>
<gene>
    <name evidence="3" type="ORF">AF331_06895</name>
</gene>
<feature type="domain" description="RNA-binding S4" evidence="2">
    <location>
        <begin position="180"/>
        <end position="237"/>
    </location>
</feature>
<organism evidence="3 4">
    <name type="scientific">Rossellomorea marisflavi</name>
    <dbReference type="NCBI Taxonomy" id="189381"/>
    <lineage>
        <taxon>Bacteria</taxon>
        <taxon>Bacillati</taxon>
        <taxon>Bacillota</taxon>
        <taxon>Bacilli</taxon>
        <taxon>Bacillales</taxon>
        <taxon>Bacillaceae</taxon>
        <taxon>Rossellomorea</taxon>
    </lineage>
</organism>
<dbReference type="SUPFAM" id="SSF55174">
    <property type="entry name" value="Alpha-L RNA-binding motif"/>
    <property type="match status" value="1"/>
</dbReference>
<dbReference type="InterPro" id="IPR040591">
    <property type="entry name" value="RqcP2_RBD"/>
</dbReference>
<dbReference type="Gene3D" id="3.30.70.330">
    <property type="match status" value="1"/>
</dbReference>
<dbReference type="SMART" id="SM00363">
    <property type="entry name" value="S4"/>
    <property type="match status" value="1"/>
</dbReference>
<dbReference type="EMBL" id="LGUE01000001">
    <property type="protein sequence ID" value="KON92177.1"/>
    <property type="molecule type" value="Genomic_DNA"/>
</dbReference>
<dbReference type="STRING" id="189381.GCA_900166615_02897"/>
<dbReference type="PATRIC" id="fig|189381.12.peg.1526"/>
<dbReference type="RefSeq" id="WP_053427358.1">
    <property type="nucleotide sequence ID" value="NZ_JAUKEI010000003.1"/>
</dbReference>
<dbReference type="OrthoDB" id="9812787at2"/>
<keyword evidence="1" id="KW-0694">RNA-binding</keyword>
<dbReference type="InterPro" id="IPR012677">
    <property type="entry name" value="Nucleotide-bd_a/b_plait_sf"/>
</dbReference>
<dbReference type="Pfam" id="PF17774">
    <property type="entry name" value="YlmH_RBD"/>
    <property type="match status" value="1"/>
</dbReference>
<evidence type="ECO:0000313" key="3">
    <source>
        <dbReference type="EMBL" id="KON92177.1"/>
    </source>
</evidence>
<dbReference type="GO" id="GO:0003723">
    <property type="term" value="F:RNA binding"/>
    <property type="evidence" value="ECO:0007669"/>
    <property type="project" value="UniProtKB-KW"/>
</dbReference>
<dbReference type="AlphaFoldDB" id="A0A0M0GRS9"/>
<evidence type="ECO:0000259" key="2">
    <source>
        <dbReference type="SMART" id="SM00363"/>
    </source>
</evidence>
<dbReference type="PANTHER" id="PTHR13633:SF3">
    <property type="entry name" value="MITOCHONDRIAL TRANSCRIPTION RESCUE FACTOR 1"/>
    <property type="match status" value="1"/>
</dbReference>
<evidence type="ECO:0000313" key="4">
    <source>
        <dbReference type="Proteomes" id="UP000037405"/>
    </source>
</evidence>
<name>A0A0M0GRS9_9BACI</name>
<dbReference type="Gene3D" id="3.10.290.10">
    <property type="entry name" value="RNA-binding S4 domain"/>
    <property type="match status" value="1"/>
</dbReference>
<dbReference type="InterPro" id="IPR002942">
    <property type="entry name" value="S4_RNA-bd"/>
</dbReference>
<keyword evidence="4" id="KW-1185">Reference proteome</keyword>
<dbReference type="InterPro" id="IPR048443">
    <property type="entry name" value="RqcP2_N"/>
</dbReference>
<evidence type="ECO:0000256" key="1">
    <source>
        <dbReference type="PROSITE-ProRule" id="PRU00182"/>
    </source>
</evidence>
<dbReference type="Pfam" id="PF21278">
    <property type="entry name" value="YlmH_1st"/>
    <property type="match status" value="1"/>
</dbReference>
<accession>A0A0M0GRS9</accession>
<sequence length="256" mass="29521">MSTLYQHFRPEERGFIDQVVEWKEQVENQYAQKRTDFLDPREQHILLSIIGTEGSVRVAFFPETGERKRALIYPDYYEPSEEDYGICLYEIHYPAKFVTIEHRQILGTLMSLGLKREKFGDIPTEGERYQLVAADEISGYLEMELQQIGKAKVSLEKRQVAELFITDEKWSENTTTVSSLRLDVILSAIQGVSRQKAQALIKASLVKVNWRATESTSFEVEEGDVISTRGFGRSKLLTIDGKTKRDKWRITFGVLK</sequence>
<dbReference type="Pfam" id="PF01479">
    <property type="entry name" value="S4"/>
    <property type="match status" value="1"/>
</dbReference>
<proteinExistence type="predicted"/>
<dbReference type="InterPro" id="IPR036986">
    <property type="entry name" value="S4_RNA-bd_sf"/>
</dbReference>
<dbReference type="Gene3D" id="3.30.1370.160">
    <property type="match status" value="1"/>
</dbReference>
<dbReference type="PROSITE" id="PS50889">
    <property type="entry name" value="S4"/>
    <property type="match status" value="1"/>
</dbReference>
<dbReference type="CDD" id="cd00165">
    <property type="entry name" value="S4"/>
    <property type="match status" value="1"/>
</dbReference>
<reference evidence="4" key="1">
    <citation type="submission" date="2015-07" db="EMBL/GenBank/DDBJ databases">
        <title>Fjat-14235 jcm11544.</title>
        <authorList>
            <person name="Liu B."/>
            <person name="Wang J."/>
            <person name="Zhu Y."/>
            <person name="Liu G."/>
            <person name="Chen Q."/>
            <person name="Chen Z."/>
            <person name="Lan J."/>
            <person name="Che J."/>
            <person name="Ge C."/>
            <person name="Shi H."/>
            <person name="Pan Z."/>
            <person name="Liu X."/>
        </authorList>
    </citation>
    <scope>NUCLEOTIDE SEQUENCE [LARGE SCALE GENOMIC DNA]</scope>
    <source>
        <strain evidence="4">JCM 11544</strain>
    </source>
</reference>
<dbReference type="Proteomes" id="UP000037405">
    <property type="component" value="Unassembled WGS sequence"/>
</dbReference>
<dbReference type="PANTHER" id="PTHR13633">
    <property type="entry name" value="MITOCHONDRIAL TRANSCRIPTION RESCUE FACTOR 1"/>
    <property type="match status" value="1"/>
</dbReference>
<comment type="caution">
    <text evidence="3">The sequence shown here is derived from an EMBL/GenBank/DDBJ whole genome shotgun (WGS) entry which is preliminary data.</text>
</comment>